<dbReference type="CDD" id="cd16332">
    <property type="entry name" value="Prp-like"/>
    <property type="match status" value="1"/>
</dbReference>
<dbReference type="Gene3D" id="3.30.70.1490">
    <property type="entry name" value="Cysteine protease Prp"/>
    <property type="match status" value="1"/>
</dbReference>
<keyword evidence="1" id="KW-0690">Ribosome biogenesis</keyword>
<dbReference type="GO" id="GO:0008234">
    <property type="term" value="F:cysteine-type peptidase activity"/>
    <property type="evidence" value="ECO:0007669"/>
    <property type="project" value="UniProtKB-KW"/>
</dbReference>
<dbReference type="Pfam" id="PF04327">
    <property type="entry name" value="Peptidase_Prp"/>
    <property type="match status" value="1"/>
</dbReference>
<dbReference type="AlphaFoldDB" id="A0A7T8BCH2"/>
<keyword evidence="8" id="KW-1185">Reference proteome</keyword>
<protein>
    <recommendedName>
        <fullName evidence="6">Ribosomal processing cysteine protease Prp</fullName>
    </recommendedName>
</protein>
<evidence type="ECO:0000256" key="4">
    <source>
        <dbReference type="ARBA" id="ARBA00022807"/>
    </source>
</evidence>
<gene>
    <name evidence="7" type="ORF">JFL75_09540</name>
</gene>
<keyword evidence="3" id="KW-0378">Hydrolase</keyword>
<dbReference type="KEGG" id="bhc:JFL75_09540"/>
<dbReference type="EMBL" id="CP067089">
    <property type="protein sequence ID" value="QQO11135.1"/>
    <property type="molecule type" value="Genomic_DNA"/>
</dbReference>
<comment type="similarity">
    <text evidence="5">Belongs to the Prp family.</text>
</comment>
<dbReference type="GO" id="GO:0042254">
    <property type="term" value="P:ribosome biogenesis"/>
    <property type="evidence" value="ECO:0007669"/>
    <property type="project" value="UniProtKB-KW"/>
</dbReference>
<accession>A0A7T8BCH2</accession>
<evidence type="ECO:0000256" key="3">
    <source>
        <dbReference type="ARBA" id="ARBA00022801"/>
    </source>
</evidence>
<keyword evidence="2 7" id="KW-0645">Protease</keyword>
<evidence type="ECO:0000256" key="6">
    <source>
        <dbReference type="ARBA" id="ARBA00044538"/>
    </source>
</evidence>
<evidence type="ECO:0000313" key="8">
    <source>
        <dbReference type="Proteomes" id="UP000595917"/>
    </source>
</evidence>
<reference evidence="7" key="1">
    <citation type="submission" date="2021-01" db="EMBL/GenBank/DDBJ databases">
        <title>Description of Breznakiella homolactica.</title>
        <authorList>
            <person name="Song Y."/>
            <person name="Brune A."/>
        </authorList>
    </citation>
    <scope>NUCLEOTIDE SEQUENCE</scope>
    <source>
        <strain evidence="7">RmG30</strain>
    </source>
</reference>
<dbReference type="RefSeq" id="WP_215628444.1">
    <property type="nucleotide sequence ID" value="NZ_CP067089.2"/>
</dbReference>
<sequence>MITVDAVLDEAGLLKSCRVSGHAGAGPRGGDIVCAAVSVLTRTALQILSNREGITVRAGAPERGAFWIETEYTGEGEVFLSAAGVFLIEGLRSVSREYPDHCTMTIHTERRN</sequence>
<evidence type="ECO:0000256" key="2">
    <source>
        <dbReference type="ARBA" id="ARBA00022670"/>
    </source>
</evidence>
<dbReference type="SUPFAM" id="SSF118010">
    <property type="entry name" value="TM1457-like"/>
    <property type="match status" value="1"/>
</dbReference>
<evidence type="ECO:0000256" key="1">
    <source>
        <dbReference type="ARBA" id="ARBA00022517"/>
    </source>
</evidence>
<keyword evidence="4" id="KW-0788">Thiol protease</keyword>
<evidence type="ECO:0000256" key="5">
    <source>
        <dbReference type="ARBA" id="ARBA00044503"/>
    </source>
</evidence>
<name>A0A7T8BCH2_9SPIR</name>
<evidence type="ECO:0000313" key="7">
    <source>
        <dbReference type="EMBL" id="QQO11135.1"/>
    </source>
</evidence>
<dbReference type="InterPro" id="IPR007422">
    <property type="entry name" value="Peptidase_Prp"/>
</dbReference>
<organism evidence="7 8">
    <name type="scientific">Breznakiella homolactica</name>
    <dbReference type="NCBI Taxonomy" id="2798577"/>
    <lineage>
        <taxon>Bacteria</taxon>
        <taxon>Pseudomonadati</taxon>
        <taxon>Spirochaetota</taxon>
        <taxon>Spirochaetia</taxon>
        <taxon>Spirochaetales</taxon>
        <taxon>Breznakiellaceae</taxon>
        <taxon>Breznakiella</taxon>
    </lineage>
</organism>
<dbReference type="Proteomes" id="UP000595917">
    <property type="component" value="Chromosome"/>
</dbReference>
<dbReference type="GO" id="GO:0006508">
    <property type="term" value="P:proteolysis"/>
    <property type="evidence" value="ECO:0007669"/>
    <property type="project" value="UniProtKB-KW"/>
</dbReference>
<proteinExistence type="inferred from homology"/>
<dbReference type="InterPro" id="IPR036764">
    <property type="entry name" value="Peptidase_Prp_sf"/>
</dbReference>